<dbReference type="PANTHER" id="PTHR33606">
    <property type="entry name" value="PROTEIN YCII"/>
    <property type="match status" value="1"/>
</dbReference>
<name>A0ABV9E1X2_9ACTN</name>
<gene>
    <name evidence="3" type="ORF">ACFO4E_25090</name>
</gene>
<evidence type="ECO:0000256" key="1">
    <source>
        <dbReference type="ARBA" id="ARBA00007689"/>
    </source>
</evidence>
<dbReference type="InterPro" id="IPR011008">
    <property type="entry name" value="Dimeric_a/b-barrel"/>
</dbReference>
<dbReference type="InterPro" id="IPR005545">
    <property type="entry name" value="YCII"/>
</dbReference>
<comment type="caution">
    <text evidence="3">The sequence shown here is derived from an EMBL/GenBank/DDBJ whole genome shotgun (WGS) entry which is preliminary data.</text>
</comment>
<dbReference type="InterPro" id="IPR051807">
    <property type="entry name" value="Sec-metab_biosynth-assoc"/>
</dbReference>
<reference evidence="4" key="1">
    <citation type="journal article" date="2019" name="Int. J. Syst. Evol. Microbiol.">
        <title>The Global Catalogue of Microorganisms (GCM) 10K type strain sequencing project: providing services to taxonomists for standard genome sequencing and annotation.</title>
        <authorList>
            <consortium name="The Broad Institute Genomics Platform"/>
            <consortium name="The Broad Institute Genome Sequencing Center for Infectious Disease"/>
            <person name="Wu L."/>
            <person name="Ma J."/>
        </authorList>
    </citation>
    <scope>NUCLEOTIDE SEQUENCE [LARGE SCALE GENOMIC DNA]</scope>
    <source>
        <strain evidence="4">XZYJ18</strain>
    </source>
</reference>
<protein>
    <submittedName>
        <fullName evidence="3">YciI family protein</fullName>
    </submittedName>
</protein>
<comment type="similarity">
    <text evidence="1">Belongs to the YciI family.</text>
</comment>
<dbReference type="EMBL" id="JBHSFQ010000033">
    <property type="protein sequence ID" value="MFC4565145.1"/>
    <property type="molecule type" value="Genomic_DNA"/>
</dbReference>
<organism evidence="3 4">
    <name type="scientific">Nocardiopsis mangrovi</name>
    <dbReference type="NCBI Taxonomy" id="1179818"/>
    <lineage>
        <taxon>Bacteria</taxon>
        <taxon>Bacillati</taxon>
        <taxon>Actinomycetota</taxon>
        <taxon>Actinomycetes</taxon>
        <taxon>Streptosporangiales</taxon>
        <taxon>Nocardiopsidaceae</taxon>
        <taxon>Nocardiopsis</taxon>
    </lineage>
</organism>
<sequence>MLWAVHCLDAPGSSGSRESARAAHSARLRAPGDVVPLVYGRLMSDDGTAAVGSLLVVAAEDRHRVQSYLADDPFITEGVWAEVRIHPFSASANAPVPLVRD</sequence>
<evidence type="ECO:0000313" key="3">
    <source>
        <dbReference type="EMBL" id="MFC4565145.1"/>
    </source>
</evidence>
<feature type="domain" description="YCII-related" evidence="2">
    <location>
        <begin position="1"/>
        <end position="89"/>
    </location>
</feature>
<proteinExistence type="inferred from homology"/>
<dbReference type="RefSeq" id="WP_378578858.1">
    <property type="nucleotide sequence ID" value="NZ_JBHSFQ010000033.1"/>
</dbReference>
<dbReference type="Gene3D" id="3.30.70.1060">
    <property type="entry name" value="Dimeric alpha+beta barrel"/>
    <property type="match status" value="1"/>
</dbReference>
<dbReference type="SUPFAM" id="SSF54909">
    <property type="entry name" value="Dimeric alpha+beta barrel"/>
    <property type="match status" value="1"/>
</dbReference>
<evidence type="ECO:0000313" key="4">
    <source>
        <dbReference type="Proteomes" id="UP001595923"/>
    </source>
</evidence>
<evidence type="ECO:0000259" key="2">
    <source>
        <dbReference type="Pfam" id="PF03795"/>
    </source>
</evidence>
<keyword evidence="4" id="KW-1185">Reference proteome</keyword>
<dbReference type="Proteomes" id="UP001595923">
    <property type="component" value="Unassembled WGS sequence"/>
</dbReference>
<accession>A0ABV9E1X2</accession>
<dbReference type="PANTHER" id="PTHR33606:SF3">
    <property type="entry name" value="PROTEIN YCII"/>
    <property type="match status" value="1"/>
</dbReference>
<dbReference type="Pfam" id="PF03795">
    <property type="entry name" value="YCII"/>
    <property type="match status" value="1"/>
</dbReference>